<dbReference type="RefSeq" id="WP_038481370.1">
    <property type="nucleotide sequence ID" value="NZ_CP009451.1"/>
</dbReference>
<evidence type="ECO:0000313" key="5">
    <source>
        <dbReference type="EMBL" id="AIR06937.1"/>
    </source>
</evidence>
<keyword evidence="1 3" id="KW-0963">Cytoplasm</keyword>
<dbReference type="InterPro" id="IPR050908">
    <property type="entry name" value="SmbC-like"/>
</dbReference>
<keyword evidence="6" id="KW-1185">Reference proteome</keyword>
<dbReference type="AlphaFoldDB" id="A0A089Q2P9"/>
<dbReference type="InterPro" id="IPR024911">
    <property type="entry name" value="SmbC"/>
</dbReference>
<comment type="subunit">
    <text evidence="3">Interacts with DNA gyrase.</text>
</comment>
<sequence>MTFKVQHVPARKVAGFHLVGPWETTVPQGFGQLAMWAQTHSLNGEWLAVYYDDPDVVPAEKLRVDTVLGVSDDFKVPANSEGVVVTAIEADTYAIGHARVENEAFQQAWENFFDQIEADGGYRLTGKPCYEIYLNDGSATGVWEIDMYIPVAKA</sequence>
<reference evidence="5 6" key="1">
    <citation type="submission" date="2014-09" db="EMBL/GenBank/DDBJ databases">
        <title>Cedecea neteri SSMD04 Genome Sequencing.</title>
        <authorList>
            <person name="Tan J.-Y."/>
        </authorList>
    </citation>
    <scope>NUCLEOTIDE SEQUENCE [LARGE SCALE GENOMIC DNA]</scope>
    <source>
        <strain evidence="5 6">SSMD04</strain>
    </source>
</reference>
<dbReference type="Pfam" id="PF06445">
    <property type="entry name" value="GyrI-like"/>
    <property type="match status" value="1"/>
</dbReference>
<dbReference type="HAMAP" id="MF_01896">
    <property type="entry name" value="DNA_gyrase_inhibitor"/>
    <property type="match status" value="1"/>
</dbReference>
<dbReference type="PANTHER" id="PTHR40055">
    <property type="entry name" value="TRANSCRIPTIONAL REGULATOR YGIV-RELATED"/>
    <property type="match status" value="1"/>
</dbReference>
<dbReference type="SMART" id="SM00871">
    <property type="entry name" value="AraC_E_bind"/>
    <property type="match status" value="1"/>
</dbReference>
<evidence type="ECO:0000259" key="4">
    <source>
        <dbReference type="SMART" id="SM00871"/>
    </source>
</evidence>
<comment type="function">
    <text evidence="3">Inhibits the supercoiling activity of DNA gyrase. Acts by inhibiting DNA gyrase at an early step, prior to (or at the step of) binding of DNA by the gyrase. It protects cells against toxins that target DNA gyrase, by inhibiting activity of these toxins and reducing the formation of lethal double-strand breaks in the cell.</text>
</comment>
<evidence type="ECO:0000256" key="3">
    <source>
        <dbReference type="HAMAP-Rule" id="MF_01896"/>
    </source>
</evidence>
<accession>A0A089Q2P9</accession>
<dbReference type="Gene3D" id="3.20.80.10">
    <property type="entry name" value="Regulatory factor, effector binding domain"/>
    <property type="match status" value="1"/>
</dbReference>
<dbReference type="InterPro" id="IPR010499">
    <property type="entry name" value="AraC_E-bd"/>
</dbReference>
<evidence type="ECO:0000313" key="6">
    <source>
        <dbReference type="Proteomes" id="UP000029481"/>
    </source>
</evidence>
<evidence type="ECO:0000256" key="2">
    <source>
        <dbReference type="ARBA" id="ARBA00023016"/>
    </source>
</evidence>
<dbReference type="GO" id="GO:0005737">
    <property type="term" value="C:cytoplasm"/>
    <property type="evidence" value="ECO:0007669"/>
    <property type="project" value="UniProtKB-SubCell"/>
</dbReference>
<gene>
    <name evidence="3" type="primary">sbmC</name>
    <name evidence="5" type="ORF">JT31_20610</name>
</gene>
<dbReference type="SUPFAM" id="SSF55136">
    <property type="entry name" value="Probable bacterial effector-binding domain"/>
    <property type="match status" value="1"/>
</dbReference>
<dbReference type="GO" id="GO:0008657">
    <property type="term" value="F:DNA topoisomerase type II (double strand cut, ATP-hydrolyzing) inhibitor activity"/>
    <property type="evidence" value="ECO:0007669"/>
    <property type="project" value="UniProtKB-UniRule"/>
</dbReference>
<dbReference type="Proteomes" id="UP000029481">
    <property type="component" value="Chromosome"/>
</dbReference>
<dbReference type="KEGG" id="cnt:JT31_20610"/>
<dbReference type="NCBIfam" id="NF007451">
    <property type="entry name" value="PRK10016.1"/>
    <property type="match status" value="1"/>
</dbReference>
<organism evidence="5 6">
    <name type="scientific">Cedecea neteri</name>
    <dbReference type="NCBI Taxonomy" id="158822"/>
    <lineage>
        <taxon>Bacteria</taxon>
        <taxon>Pseudomonadati</taxon>
        <taxon>Pseudomonadota</taxon>
        <taxon>Gammaproteobacteria</taxon>
        <taxon>Enterobacterales</taxon>
        <taxon>Enterobacteriaceae</taxon>
        <taxon>Cedecea</taxon>
    </lineage>
</organism>
<comment type="subcellular location">
    <subcellularLocation>
        <location evidence="3">Cytoplasm</location>
    </subcellularLocation>
</comment>
<evidence type="ECO:0000256" key="1">
    <source>
        <dbReference type="ARBA" id="ARBA00022490"/>
    </source>
</evidence>
<dbReference type="InterPro" id="IPR029442">
    <property type="entry name" value="GyrI-like"/>
</dbReference>
<feature type="domain" description="AraC effector-binding" evidence="4">
    <location>
        <begin position="1"/>
        <end position="152"/>
    </location>
</feature>
<dbReference type="OrthoDB" id="282744at2"/>
<dbReference type="PANTHER" id="PTHR40055:SF2">
    <property type="entry name" value="DNA GYRASE INHIBITOR"/>
    <property type="match status" value="1"/>
</dbReference>
<comment type="similarity">
    <text evidence="3">Belongs to the DNA gyrase inhibitor family.</text>
</comment>
<keyword evidence="2 3" id="KW-0346">Stress response</keyword>
<proteinExistence type="inferred from homology"/>
<name>A0A089Q2P9_9ENTR</name>
<dbReference type="EMBL" id="CP009451">
    <property type="protein sequence ID" value="AIR06937.1"/>
    <property type="molecule type" value="Genomic_DNA"/>
</dbReference>
<protein>
    <recommendedName>
        <fullName evidence="3">DNA gyrase inhibitor</fullName>
    </recommendedName>
</protein>
<dbReference type="InterPro" id="IPR011256">
    <property type="entry name" value="Reg_factor_effector_dom_sf"/>
</dbReference>